<dbReference type="PANTHER" id="PTHR31781:SF1">
    <property type="entry name" value="PROTEIN UNC-80 HOMOLOG"/>
    <property type="match status" value="1"/>
</dbReference>
<dbReference type="SUPFAM" id="SSF48371">
    <property type="entry name" value="ARM repeat"/>
    <property type="match status" value="1"/>
</dbReference>
<dbReference type="EMBL" id="CAQQ02199006">
    <property type="status" value="NOT_ANNOTATED_CDS"/>
    <property type="molecule type" value="Genomic_DNA"/>
</dbReference>
<proteinExistence type="predicted"/>
<evidence type="ECO:0000313" key="4">
    <source>
        <dbReference type="EnsemblMetazoa" id="MESCA004145-PA"/>
    </source>
</evidence>
<dbReference type="Pfam" id="PF19424">
    <property type="entry name" value="UNC80"/>
    <property type="match status" value="1"/>
</dbReference>
<dbReference type="EnsemblMetazoa" id="MESCA004145-RA">
    <property type="protein sequence ID" value="MESCA004145-PA"/>
    <property type="gene ID" value="MESCA004145"/>
</dbReference>
<feature type="region of interest" description="Disordered" evidence="1">
    <location>
        <begin position="618"/>
        <end position="637"/>
    </location>
</feature>
<evidence type="ECO:0000259" key="2">
    <source>
        <dbReference type="Pfam" id="PF19424"/>
    </source>
</evidence>
<feature type="compositionally biased region" description="Basic and acidic residues" evidence="1">
    <location>
        <begin position="483"/>
        <end position="501"/>
    </location>
</feature>
<feature type="compositionally biased region" description="Basic and acidic residues" evidence="1">
    <location>
        <begin position="399"/>
        <end position="414"/>
    </location>
</feature>
<feature type="domain" description="Protein UNC80 C-terminal" evidence="3">
    <location>
        <begin position="1"/>
        <end position="209"/>
    </location>
</feature>
<dbReference type="Pfam" id="PF20262">
    <property type="entry name" value="UNC80_C"/>
    <property type="match status" value="3"/>
</dbReference>
<dbReference type="Proteomes" id="UP000015102">
    <property type="component" value="Unassembled WGS sequence"/>
</dbReference>
<feature type="domain" description="Protein UNC80 C-terminal" evidence="3">
    <location>
        <begin position="212"/>
        <end position="397"/>
    </location>
</feature>
<evidence type="ECO:0000313" key="5">
    <source>
        <dbReference type="Proteomes" id="UP000015102"/>
    </source>
</evidence>
<dbReference type="GO" id="GO:0055080">
    <property type="term" value="P:monoatomic cation homeostasis"/>
    <property type="evidence" value="ECO:0007669"/>
    <property type="project" value="TreeGrafter"/>
</dbReference>
<feature type="compositionally biased region" description="Polar residues" evidence="1">
    <location>
        <begin position="627"/>
        <end position="637"/>
    </location>
</feature>
<dbReference type="InterPro" id="IPR045852">
    <property type="entry name" value="UNC80_central"/>
</dbReference>
<dbReference type="EMBL" id="CAQQ02199009">
    <property type="status" value="NOT_ANNOTATED_CDS"/>
    <property type="molecule type" value="Genomic_DNA"/>
</dbReference>
<reference evidence="4" key="2">
    <citation type="submission" date="2015-06" db="UniProtKB">
        <authorList>
            <consortium name="EnsemblMetazoa"/>
        </authorList>
    </citation>
    <scope>IDENTIFICATION</scope>
</reference>
<protein>
    <submittedName>
        <fullName evidence="4">Uncharacterized protein</fullName>
    </submittedName>
</protein>
<dbReference type="EMBL" id="CAQQ02199008">
    <property type="status" value="NOT_ANNOTATED_CDS"/>
    <property type="molecule type" value="Genomic_DNA"/>
</dbReference>
<dbReference type="InterPro" id="IPR016024">
    <property type="entry name" value="ARM-type_fold"/>
</dbReference>
<name>T1GKW4_MEGSC</name>
<organism evidence="4 5">
    <name type="scientific">Megaselia scalaris</name>
    <name type="common">Humpbacked fly</name>
    <name type="synonym">Phora scalaris</name>
    <dbReference type="NCBI Taxonomy" id="36166"/>
    <lineage>
        <taxon>Eukaryota</taxon>
        <taxon>Metazoa</taxon>
        <taxon>Ecdysozoa</taxon>
        <taxon>Arthropoda</taxon>
        <taxon>Hexapoda</taxon>
        <taxon>Insecta</taxon>
        <taxon>Pterygota</taxon>
        <taxon>Neoptera</taxon>
        <taxon>Endopterygota</taxon>
        <taxon>Diptera</taxon>
        <taxon>Brachycera</taxon>
        <taxon>Muscomorpha</taxon>
        <taxon>Platypezoidea</taxon>
        <taxon>Phoridae</taxon>
        <taxon>Megaseliini</taxon>
        <taxon>Megaselia</taxon>
    </lineage>
</organism>
<dbReference type="GO" id="GO:0034703">
    <property type="term" value="C:cation channel complex"/>
    <property type="evidence" value="ECO:0007669"/>
    <property type="project" value="TreeGrafter"/>
</dbReference>
<dbReference type="HOGENOM" id="CLU_262267_0_0_1"/>
<dbReference type="GO" id="GO:0005261">
    <property type="term" value="F:monoatomic cation channel activity"/>
    <property type="evidence" value="ECO:0007669"/>
    <property type="project" value="TreeGrafter"/>
</dbReference>
<feature type="domain" description="Protein UNC80 central region" evidence="2">
    <location>
        <begin position="458"/>
        <end position="770"/>
    </location>
</feature>
<feature type="region of interest" description="Disordered" evidence="1">
    <location>
        <begin position="399"/>
        <end position="430"/>
    </location>
</feature>
<accession>T1GKW4</accession>
<dbReference type="GO" id="GO:0030424">
    <property type="term" value="C:axon"/>
    <property type="evidence" value="ECO:0007669"/>
    <property type="project" value="TreeGrafter"/>
</dbReference>
<sequence>RDVLLSVVGDFLSKGTTRLQEISKKQNEQKNIELIDAKCHIRLADIAHSLLKVSPYDPESMACQGLQRYMLYVLPRADWSNDCLRNTLIMILRRVDKVFQKISKKASIRRNTDWEAASGLLKGIHETTVRHPYVLHWQNMKALINTVQNLIINDHVGLAGDNTCTSSANAAISQSPPPFFCSTVVRLVALQVISPVDCFSLESICGVCSVRGSLDIGELKQEDISFLLTAVLNAMSPPAGRTGQGVAQNRTGNDLRAGSLTFTGSRDAKRPARISESLYQAAFLALKIICISFENRLANDWSKIVRVMRDLGRRNEAAPGLWSFLEFVVTHRTPLSIVLMPFILHKICQPAIGDQERQTQFIIRERLKGTPPQGGIKSKGTLLGDLTRELRDLREELEEKRFVRDNGDHNKKESNPPAAPNSETHKNQQRPSLISIFTGTGTAATSHSHFGSVVQMDSRSARGTAGTQPSGSFKRRSLKLRRGTKDGKDFESDLKRIESMKNRRKVSSLSDKSDTSEQGLNSGEESPGFSEDQAPESPTESNETDDLAKNLPWTKCIDSFLSSLNFYCNHKSYCHPYCYKRQFRSSVKLLKAVQKIYGEEFGFTIPIDGPVDTKSYMQTKQTRKVSEQSSNSSTNKNSLCKKNKFSISDKIVKVFNSRIAEMKNKDKSPMLKYIDNNVRFIFHFPISILLKCIPVLGEDLVTSVLPIAWELLLDTNQETSTACATFFIVASVKAHNCAFELMQKALKNKDPNIRIGAIQRFLILWRNRFQKLNFGAVRASLSDPDKQKDLLNKDEEEDFLDDTFVNPNGNDCPHALKLIAFILLYEITTFMRETYTTLPKTAKLPHKEKSGPWEKVYSREANRRWSMAMSSMGHSQTSAQSLQSIVGQDGIPNNERKISFVLHEPDNESENSSNTTLTVEDVIIHFRYFLIMPTLLQVYSLHQTNKLITTTIEYAVKQFYLLNRKPFILQMFGSVSAILDTDEDGQFGEAHKVQSSCLFNLLLSLEDPSPDPLNIAELVKEPKPLKAIDFCYHDEDGDVTVLDCITLISNDDNTGRILPCYLQQIQSPHYTNLHGKPEKEIILQLAVAIRTMVHNCEGLSKSYNGPFRSSPEHKGSSQRNYTRGMAAPLSPGIDYDEESHSKYVSDTRNKVLIEGEDSSGQGGYATNFTGGSTSVHENEIISAVLKLLVSRFVISLPDLKHHDNMQLYHDIKQFLTFLKGVHGGPYRIVALSGIIEVTPTVHKKDPFILHTTRIIRHIPLKDLQSATFDENKKKELVLRKEAHLLRVLLIY</sequence>
<reference evidence="5" key="1">
    <citation type="submission" date="2013-02" db="EMBL/GenBank/DDBJ databases">
        <authorList>
            <person name="Hughes D."/>
        </authorList>
    </citation>
    <scope>NUCLEOTIDE SEQUENCE</scope>
    <source>
        <strain>Durham</strain>
        <strain evidence="5">NC isolate 2 -- Noor lab</strain>
    </source>
</reference>
<feature type="region of interest" description="Disordered" evidence="1">
    <location>
        <begin position="456"/>
        <end position="546"/>
    </location>
</feature>
<evidence type="ECO:0000256" key="1">
    <source>
        <dbReference type="SAM" id="MobiDB-lite"/>
    </source>
</evidence>
<feature type="domain" description="Protein UNC80 C-terminal" evidence="3">
    <location>
        <begin position="914"/>
        <end position="1151"/>
    </location>
</feature>
<dbReference type="STRING" id="36166.T1GKW4"/>
<dbReference type="EMBL" id="CAQQ02199007">
    <property type="status" value="NOT_ANNOTATED_CDS"/>
    <property type="molecule type" value="Genomic_DNA"/>
</dbReference>
<keyword evidence="5" id="KW-1185">Reference proteome</keyword>
<dbReference type="PANTHER" id="PTHR31781">
    <property type="entry name" value="UNC80"/>
    <property type="match status" value="1"/>
</dbReference>
<feature type="compositionally biased region" description="Basic residues" evidence="1">
    <location>
        <begin position="473"/>
        <end position="482"/>
    </location>
</feature>
<evidence type="ECO:0000259" key="3">
    <source>
        <dbReference type="Pfam" id="PF20262"/>
    </source>
</evidence>
<feature type="region of interest" description="Disordered" evidence="1">
    <location>
        <begin position="1104"/>
        <end position="1130"/>
    </location>
</feature>
<dbReference type="InterPro" id="IPR046460">
    <property type="entry name" value="UNC80_C"/>
</dbReference>